<evidence type="ECO:0000256" key="1">
    <source>
        <dbReference type="SAM" id="MobiDB-lite"/>
    </source>
</evidence>
<accession>A0A512HR34</accession>
<dbReference type="AlphaFoldDB" id="A0A512HR34"/>
<reference evidence="2 3" key="1">
    <citation type="submission" date="2019-07" db="EMBL/GenBank/DDBJ databases">
        <title>Whole genome shotgun sequence of Aeromicrobium flavum NBRC 107625.</title>
        <authorList>
            <person name="Hosoyama A."/>
            <person name="Uohara A."/>
            <person name="Ohji S."/>
            <person name="Ichikawa N."/>
        </authorList>
    </citation>
    <scope>NUCLEOTIDE SEQUENCE [LARGE SCALE GENOMIC DNA]</scope>
    <source>
        <strain evidence="2 3">NBRC 107625</strain>
    </source>
</reference>
<sequence length="166" mass="18446">MGLEEEIERAKAERAEAEAQKKAWNESGFWESSPKVGPPPGEWHGLIADSLHLLRFNEPAVVARAPDGTLRAKTPGKRTVTARTFLGGERRRTIADKANSTFAKVLIGSQGKDSDNYSIWIFQNGHVAIVKDSNDVGHSSFDRDRFFQQYSVGDVRAAIIETVSRY</sequence>
<dbReference type="EMBL" id="BJZQ01000001">
    <property type="protein sequence ID" value="GEO87913.1"/>
    <property type="molecule type" value="Genomic_DNA"/>
</dbReference>
<dbReference type="OrthoDB" id="9973994at2"/>
<organism evidence="2 3">
    <name type="scientific">Aeromicrobium flavum</name>
    <dbReference type="NCBI Taxonomy" id="416568"/>
    <lineage>
        <taxon>Bacteria</taxon>
        <taxon>Bacillati</taxon>
        <taxon>Actinomycetota</taxon>
        <taxon>Actinomycetes</taxon>
        <taxon>Propionibacteriales</taxon>
        <taxon>Nocardioidaceae</taxon>
        <taxon>Aeromicrobium</taxon>
    </lineage>
</organism>
<comment type="caution">
    <text evidence="2">The sequence shown here is derived from an EMBL/GenBank/DDBJ whole genome shotgun (WGS) entry which is preliminary data.</text>
</comment>
<keyword evidence="3" id="KW-1185">Reference proteome</keyword>
<name>A0A512HR34_9ACTN</name>
<gene>
    <name evidence="2" type="ORF">AFL01nite_02400</name>
</gene>
<evidence type="ECO:0000313" key="2">
    <source>
        <dbReference type="EMBL" id="GEO87913.1"/>
    </source>
</evidence>
<dbReference type="RefSeq" id="WP_146825264.1">
    <property type="nucleotide sequence ID" value="NZ_BAAAYQ010000001.1"/>
</dbReference>
<protein>
    <submittedName>
        <fullName evidence="2">Uncharacterized protein</fullName>
    </submittedName>
</protein>
<feature type="compositionally biased region" description="Basic and acidic residues" evidence="1">
    <location>
        <begin position="8"/>
        <end position="24"/>
    </location>
</feature>
<evidence type="ECO:0000313" key="3">
    <source>
        <dbReference type="Proteomes" id="UP000321769"/>
    </source>
</evidence>
<dbReference type="Proteomes" id="UP000321769">
    <property type="component" value="Unassembled WGS sequence"/>
</dbReference>
<feature type="region of interest" description="Disordered" evidence="1">
    <location>
        <begin position="1"/>
        <end position="37"/>
    </location>
</feature>
<proteinExistence type="predicted"/>